<dbReference type="Pfam" id="PF01323">
    <property type="entry name" value="DSBA"/>
    <property type="match status" value="2"/>
</dbReference>
<dbReference type="InterPro" id="IPR036249">
    <property type="entry name" value="Thioredoxin-like_sf"/>
</dbReference>
<name>A0A4P9W9Y1_9FUNG</name>
<dbReference type="PANTHER" id="PTHR42943">
    <property type="entry name" value="GLUTATHIONE S-TRANSFERASE KAPPA"/>
    <property type="match status" value="1"/>
</dbReference>
<dbReference type="Gene3D" id="3.40.30.10">
    <property type="entry name" value="Glutaredoxin"/>
    <property type="match status" value="2"/>
</dbReference>
<protein>
    <submittedName>
        <fullName evidence="2">Thioredoxin-like protein</fullName>
    </submittedName>
</protein>
<reference evidence="3" key="1">
    <citation type="journal article" date="2018" name="Nat. Microbiol.">
        <title>Leveraging single-cell genomics to expand the fungal tree of life.</title>
        <authorList>
            <person name="Ahrendt S.R."/>
            <person name="Quandt C.A."/>
            <person name="Ciobanu D."/>
            <person name="Clum A."/>
            <person name="Salamov A."/>
            <person name="Andreopoulos B."/>
            <person name="Cheng J.F."/>
            <person name="Woyke T."/>
            <person name="Pelin A."/>
            <person name="Henrissat B."/>
            <person name="Reynolds N.K."/>
            <person name="Benny G.L."/>
            <person name="Smith M.E."/>
            <person name="James T.Y."/>
            <person name="Grigoriev I.V."/>
        </authorList>
    </citation>
    <scope>NUCLEOTIDE SEQUENCE [LARGE SCALE GENOMIC DNA]</scope>
</reference>
<dbReference type="GO" id="GO:0005739">
    <property type="term" value="C:mitochondrion"/>
    <property type="evidence" value="ECO:0007669"/>
    <property type="project" value="TreeGrafter"/>
</dbReference>
<evidence type="ECO:0000313" key="3">
    <source>
        <dbReference type="Proteomes" id="UP000269721"/>
    </source>
</evidence>
<dbReference type="GO" id="GO:1901170">
    <property type="term" value="P:naphthalene catabolic process"/>
    <property type="evidence" value="ECO:0007669"/>
    <property type="project" value="InterPro"/>
</dbReference>
<organism evidence="2 3">
    <name type="scientific">Blyttiomyces helicus</name>
    <dbReference type="NCBI Taxonomy" id="388810"/>
    <lineage>
        <taxon>Eukaryota</taxon>
        <taxon>Fungi</taxon>
        <taxon>Fungi incertae sedis</taxon>
        <taxon>Chytridiomycota</taxon>
        <taxon>Chytridiomycota incertae sedis</taxon>
        <taxon>Chytridiomycetes</taxon>
        <taxon>Chytridiomycetes incertae sedis</taxon>
        <taxon>Blyttiomyces</taxon>
    </lineage>
</organism>
<sequence length="446" mass="48249">MAKKLEFYYDVVCPWAYVASTRIDALAARQGAEIVYKPVLLGGIYSDTKAPQGKAGSASDTMAAPKKRLHVIDLKRVLARFGVPLSWHPAHPVRSLNAGRLLHALPPAARGPATHLLYKAYWVDNLDISSPSVLIEALSPLNLPESVLLPSICTDVAHAAALRNATAEAVERGAPGVPCVWIGDDDGSGKGELFWGQDRLHFVEGALAGVAVQQPRFMPQGPVGRVRKLEFWWDFSSPWSFLAFTQIPRIIDEVGPNVHIVHIPVLVGGLFRSIGTPIVPNASASPQKRADNTKDLARWSRYWSALPYWSGKDAPTVEFRWPDVFPIRSVLPLRVVLVEPKTAACLFAAAWSSNINISDPATLAQTLTSAGFPGADLVRCANEEAPKLALKANNDRALAAGLCGVPAFQVDGGAPVWGQDRLDVVLDLLHGWEDPASRFATSGPRL</sequence>
<dbReference type="OrthoDB" id="4664297at2759"/>
<dbReference type="GO" id="GO:0004602">
    <property type="term" value="F:glutathione peroxidase activity"/>
    <property type="evidence" value="ECO:0007669"/>
    <property type="project" value="TreeGrafter"/>
</dbReference>
<dbReference type="PANTHER" id="PTHR42943:SF2">
    <property type="entry name" value="GLUTATHIONE S-TRANSFERASE KAPPA 1"/>
    <property type="match status" value="1"/>
</dbReference>
<evidence type="ECO:0000259" key="1">
    <source>
        <dbReference type="Pfam" id="PF01323"/>
    </source>
</evidence>
<dbReference type="GO" id="GO:0018845">
    <property type="term" value="F:2-hydroxychromene-2-carboxylate isomerase activity"/>
    <property type="evidence" value="ECO:0007669"/>
    <property type="project" value="InterPro"/>
</dbReference>
<evidence type="ECO:0000313" key="2">
    <source>
        <dbReference type="EMBL" id="RKO87640.1"/>
    </source>
</evidence>
<dbReference type="AlphaFoldDB" id="A0A4P9W9Y1"/>
<dbReference type="InterPro" id="IPR001853">
    <property type="entry name" value="DSBA-like_thioredoxin_dom"/>
</dbReference>
<proteinExistence type="predicted"/>
<dbReference type="GO" id="GO:0005777">
    <property type="term" value="C:peroxisome"/>
    <property type="evidence" value="ECO:0007669"/>
    <property type="project" value="TreeGrafter"/>
</dbReference>
<feature type="domain" description="DSBA-like thioredoxin" evidence="1">
    <location>
        <begin position="229"/>
        <end position="429"/>
    </location>
</feature>
<dbReference type="EMBL" id="KZ997274">
    <property type="protein sequence ID" value="RKO87640.1"/>
    <property type="molecule type" value="Genomic_DNA"/>
</dbReference>
<accession>A0A4P9W9Y1</accession>
<dbReference type="Proteomes" id="UP000269721">
    <property type="component" value="Unassembled WGS sequence"/>
</dbReference>
<dbReference type="InterPro" id="IPR051924">
    <property type="entry name" value="GST_Kappa/NadH"/>
</dbReference>
<dbReference type="CDD" id="cd03022">
    <property type="entry name" value="DsbA_HCCA_Iso"/>
    <property type="match status" value="1"/>
</dbReference>
<dbReference type="GO" id="GO:0006749">
    <property type="term" value="P:glutathione metabolic process"/>
    <property type="evidence" value="ECO:0007669"/>
    <property type="project" value="TreeGrafter"/>
</dbReference>
<dbReference type="SUPFAM" id="SSF52833">
    <property type="entry name" value="Thioredoxin-like"/>
    <property type="match status" value="2"/>
</dbReference>
<gene>
    <name evidence="2" type="ORF">BDK51DRAFT_35222</name>
</gene>
<feature type="domain" description="DSBA-like thioredoxin" evidence="1">
    <location>
        <begin position="5"/>
        <end position="208"/>
    </location>
</feature>
<dbReference type="GO" id="GO:0004364">
    <property type="term" value="F:glutathione transferase activity"/>
    <property type="evidence" value="ECO:0007669"/>
    <property type="project" value="TreeGrafter"/>
</dbReference>
<dbReference type="InterPro" id="IPR044087">
    <property type="entry name" value="NahD-like"/>
</dbReference>
<keyword evidence="3" id="KW-1185">Reference proteome</keyword>